<feature type="transmembrane region" description="Helical" evidence="7">
    <location>
        <begin position="268"/>
        <end position="289"/>
    </location>
</feature>
<keyword evidence="3 7" id="KW-0812">Transmembrane</keyword>
<feature type="region of interest" description="Disordered" evidence="6">
    <location>
        <begin position="1"/>
        <end position="225"/>
    </location>
</feature>
<reference evidence="9" key="1">
    <citation type="submission" date="2021-04" db="EMBL/GenBank/DDBJ databases">
        <title>Genome based classification of Actinospica acidithermotolerans sp. nov., an actinobacterium isolated from an Indonesian hot spring.</title>
        <authorList>
            <person name="Kusuma A.B."/>
            <person name="Putra K.E."/>
            <person name="Nafisah S."/>
            <person name="Loh J."/>
            <person name="Nouioui I."/>
            <person name="Goodfellow M."/>
        </authorList>
    </citation>
    <scope>NUCLEOTIDE SEQUENCE</scope>
    <source>
        <strain evidence="9">MGRD01-02</strain>
    </source>
</reference>
<dbReference type="EMBL" id="JAGSOH010000015">
    <property type="protein sequence ID" value="MBR7826272.1"/>
    <property type="molecule type" value="Genomic_DNA"/>
</dbReference>
<evidence type="ECO:0000313" key="10">
    <source>
        <dbReference type="Proteomes" id="UP000676325"/>
    </source>
</evidence>
<feature type="domain" description="RDD" evidence="8">
    <location>
        <begin position="232"/>
        <end position="357"/>
    </location>
</feature>
<feature type="compositionally biased region" description="Polar residues" evidence="6">
    <location>
        <begin position="10"/>
        <end position="21"/>
    </location>
</feature>
<dbReference type="GO" id="GO:0005886">
    <property type="term" value="C:plasma membrane"/>
    <property type="evidence" value="ECO:0007669"/>
    <property type="project" value="UniProtKB-SubCell"/>
</dbReference>
<organism evidence="9 10">
    <name type="scientific">Actinospica acidithermotolerans</name>
    <dbReference type="NCBI Taxonomy" id="2828514"/>
    <lineage>
        <taxon>Bacteria</taxon>
        <taxon>Bacillati</taxon>
        <taxon>Actinomycetota</taxon>
        <taxon>Actinomycetes</taxon>
        <taxon>Catenulisporales</taxon>
        <taxon>Actinospicaceae</taxon>
        <taxon>Actinospica</taxon>
    </lineage>
</organism>
<feature type="compositionally biased region" description="Low complexity" evidence="6">
    <location>
        <begin position="210"/>
        <end position="220"/>
    </location>
</feature>
<proteinExistence type="predicted"/>
<feature type="compositionally biased region" description="Gly residues" evidence="6">
    <location>
        <begin position="155"/>
        <end position="172"/>
    </location>
</feature>
<evidence type="ECO:0000313" key="9">
    <source>
        <dbReference type="EMBL" id="MBR7826272.1"/>
    </source>
</evidence>
<evidence type="ECO:0000256" key="3">
    <source>
        <dbReference type="ARBA" id="ARBA00022692"/>
    </source>
</evidence>
<dbReference type="Pfam" id="PF06271">
    <property type="entry name" value="RDD"/>
    <property type="match status" value="1"/>
</dbReference>
<feature type="compositionally biased region" description="Low complexity" evidence="6">
    <location>
        <begin position="92"/>
        <end position="126"/>
    </location>
</feature>
<evidence type="ECO:0000256" key="6">
    <source>
        <dbReference type="SAM" id="MobiDB-lite"/>
    </source>
</evidence>
<sequence>MTDGQIWEATVSTPENPSSQDPRPPEEQRSEAAGQGGVTPEDALRELHQQPRVDEQGNPTAFTAVPPPLNQQLGRPGQHPGPQQPWEPPPEGAQQQQQQPYGQQFQQPQYGQPQQPSYAQQQQPGYGQQGQGGQSGYGQQAQGGQPGYGEQSQGGQPGYGEQGQGGQPGYGQGRQEPQQPYDQPPPPYGQQAPYGQQQPGYGYPPPPGYPQYSGQQQPYGAEALPPGMPPFASWGQRAGAWIIDNLLAVIGGWLTEIAYYDWGGGPRAVGLVILVVGLVWSIYNAYLAGKTGQSTGKRMTGIRLARFRDGQVVGPAYGLLRLFMNGVFWAICAIPGVLNYLWPLWDRKSQTWSDKIASSVVVQAR</sequence>
<evidence type="ECO:0000256" key="7">
    <source>
        <dbReference type="SAM" id="Phobius"/>
    </source>
</evidence>
<dbReference type="RefSeq" id="WP_212517421.1">
    <property type="nucleotide sequence ID" value="NZ_JAGSOH010000015.1"/>
</dbReference>
<feature type="compositionally biased region" description="Low complexity" evidence="6">
    <location>
        <begin position="71"/>
        <end position="81"/>
    </location>
</feature>
<dbReference type="InterPro" id="IPR051791">
    <property type="entry name" value="Pra-immunoreactive"/>
</dbReference>
<evidence type="ECO:0000256" key="2">
    <source>
        <dbReference type="ARBA" id="ARBA00022475"/>
    </source>
</evidence>
<feature type="compositionally biased region" description="Low complexity" evidence="6">
    <location>
        <begin position="137"/>
        <end position="154"/>
    </location>
</feature>
<feature type="compositionally biased region" description="Low complexity" evidence="6">
    <location>
        <begin position="189"/>
        <end position="201"/>
    </location>
</feature>
<gene>
    <name evidence="9" type="ORF">KDK95_08170</name>
</gene>
<feature type="transmembrane region" description="Helical" evidence="7">
    <location>
        <begin position="238"/>
        <end position="262"/>
    </location>
</feature>
<protein>
    <submittedName>
        <fullName evidence="9">RDD family protein</fullName>
    </submittedName>
</protein>
<keyword evidence="2" id="KW-1003">Cell membrane</keyword>
<feature type="compositionally biased region" description="Gly residues" evidence="6">
    <location>
        <begin position="127"/>
        <end position="136"/>
    </location>
</feature>
<evidence type="ECO:0000259" key="8">
    <source>
        <dbReference type="Pfam" id="PF06271"/>
    </source>
</evidence>
<keyword evidence="10" id="KW-1185">Reference proteome</keyword>
<evidence type="ECO:0000256" key="4">
    <source>
        <dbReference type="ARBA" id="ARBA00022989"/>
    </source>
</evidence>
<evidence type="ECO:0000256" key="5">
    <source>
        <dbReference type="ARBA" id="ARBA00023136"/>
    </source>
</evidence>
<name>A0A941II02_9ACTN</name>
<feature type="compositionally biased region" description="Pro residues" evidence="6">
    <location>
        <begin position="82"/>
        <end position="91"/>
    </location>
</feature>
<dbReference type="InterPro" id="IPR010432">
    <property type="entry name" value="RDD"/>
</dbReference>
<feature type="compositionally biased region" description="Basic and acidic residues" evidence="6">
    <location>
        <begin position="42"/>
        <end position="55"/>
    </location>
</feature>
<evidence type="ECO:0000256" key="1">
    <source>
        <dbReference type="ARBA" id="ARBA00004651"/>
    </source>
</evidence>
<keyword evidence="4 7" id="KW-1133">Transmembrane helix</keyword>
<comment type="caution">
    <text evidence="9">The sequence shown here is derived from an EMBL/GenBank/DDBJ whole genome shotgun (WGS) entry which is preliminary data.</text>
</comment>
<accession>A0A941II02</accession>
<comment type="subcellular location">
    <subcellularLocation>
        <location evidence="1">Cell membrane</location>
        <topology evidence="1">Multi-pass membrane protein</topology>
    </subcellularLocation>
</comment>
<dbReference type="Proteomes" id="UP000676325">
    <property type="component" value="Unassembled WGS sequence"/>
</dbReference>
<dbReference type="PANTHER" id="PTHR36115">
    <property type="entry name" value="PROLINE-RICH ANTIGEN HOMOLOG-RELATED"/>
    <property type="match status" value="1"/>
</dbReference>
<keyword evidence="5 7" id="KW-0472">Membrane</keyword>
<dbReference type="AlphaFoldDB" id="A0A941II02"/>
<dbReference type="PANTHER" id="PTHR36115:SF6">
    <property type="entry name" value="PROLINE-RICH ANTIGEN HOMOLOG"/>
    <property type="match status" value="1"/>
</dbReference>
<feature type="transmembrane region" description="Helical" evidence="7">
    <location>
        <begin position="322"/>
        <end position="342"/>
    </location>
</feature>